<evidence type="ECO:0000256" key="1">
    <source>
        <dbReference type="ARBA" id="ARBA00009913"/>
    </source>
</evidence>
<dbReference type="SUPFAM" id="SSF46689">
    <property type="entry name" value="Homeodomain-like"/>
    <property type="match status" value="1"/>
</dbReference>
<name>A0A7W9B264_9HYPH</name>
<dbReference type="Pfam" id="PF00239">
    <property type="entry name" value="Resolvase"/>
    <property type="match status" value="1"/>
</dbReference>
<comment type="caution">
    <text evidence="9">The sequence shown here is derived from an EMBL/GenBank/DDBJ whole genome shotgun (WGS) entry which is preliminary data.</text>
</comment>
<dbReference type="CDD" id="cd00569">
    <property type="entry name" value="HTH_Hin_like"/>
    <property type="match status" value="1"/>
</dbReference>
<dbReference type="Gene3D" id="3.40.50.1390">
    <property type="entry name" value="Resolvase, N-terminal catalytic domain"/>
    <property type="match status" value="1"/>
</dbReference>
<reference evidence="9 10" key="1">
    <citation type="submission" date="2020-08" db="EMBL/GenBank/DDBJ databases">
        <title>Genomic Encyclopedia of Type Strains, Phase IV (KMG-IV): sequencing the most valuable type-strain genomes for metagenomic binning, comparative biology and taxonomic classification.</title>
        <authorList>
            <person name="Goeker M."/>
        </authorList>
    </citation>
    <scope>NUCLEOTIDE SEQUENCE [LARGE SCALE GENOMIC DNA]</scope>
    <source>
        <strain evidence="9 10">DSM 26944</strain>
    </source>
</reference>
<evidence type="ECO:0000313" key="9">
    <source>
        <dbReference type="EMBL" id="MBB5704616.1"/>
    </source>
</evidence>
<dbReference type="Gene3D" id="1.10.10.60">
    <property type="entry name" value="Homeodomain-like"/>
    <property type="match status" value="1"/>
</dbReference>
<dbReference type="Pfam" id="PF02796">
    <property type="entry name" value="HTH_7"/>
    <property type="match status" value="1"/>
</dbReference>
<dbReference type="PANTHER" id="PTHR30461">
    <property type="entry name" value="DNA-INVERTASE FROM LAMBDOID PROPHAGE"/>
    <property type="match status" value="1"/>
</dbReference>
<dbReference type="GO" id="GO:0000150">
    <property type="term" value="F:DNA strand exchange activity"/>
    <property type="evidence" value="ECO:0007669"/>
    <property type="project" value="UniProtKB-KW"/>
</dbReference>
<keyword evidence="3" id="KW-0230">DNA invertase</keyword>
<dbReference type="InterPro" id="IPR050639">
    <property type="entry name" value="SSR_resolvase"/>
</dbReference>
<dbReference type="SUPFAM" id="SSF53041">
    <property type="entry name" value="Resolvase-like"/>
    <property type="match status" value="1"/>
</dbReference>
<evidence type="ECO:0000259" key="8">
    <source>
        <dbReference type="PROSITE" id="PS51736"/>
    </source>
</evidence>
<dbReference type="PROSITE" id="PS00397">
    <property type="entry name" value="RECOMBINASES_1"/>
    <property type="match status" value="1"/>
</dbReference>
<dbReference type="InterPro" id="IPR006120">
    <property type="entry name" value="Resolvase_HTH_dom"/>
</dbReference>
<evidence type="ECO:0000256" key="6">
    <source>
        <dbReference type="PIRSR" id="PIRSR606118-50"/>
    </source>
</evidence>
<evidence type="ECO:0000256" key="4">
    <source>
        <dbReference type="ARBA" id="ARBA00023125"/>
    </source>
</evidence>
<dbReference type="PROSITE" id="PS51736">
    <property type="entry name" value="RECOMBINASES_3"/>
    <property type="match status" value="1"/>
</dbReference>
<gene>
    <name evidence="9" type="ORF">FHS76_004539</name>
</gene>
<dbReference type="InterPro" id="IPR009057">
    <property type="entry name" value="Homeodomain-like_sf"/>
</dbReference>
<evidence type="ECO:0000256" key="7">
    <source>
        <dbReference type="PROSITE-ProRule" id="PRU10137"/>
    </source>
</evidence>
<feature type="active site" description="O-(5'-phospho-DNA)-serine intermediate" evidence="6 7">
    <location>
        <position position="9"/>
    </location>
</feature>
<dbReference type="EMBL" id="JACIJG010000040">
    <property type="protein sequence ID" value="MBB5704616.1"/>
    <property type="molecule type" value="Genomic_DNA"/>
</dbReference>
<dbReference type="AlphaFoldDB" id="A0A7W9B264"/>
<feature type="domain" description="Resolvase/invertase-type recombinase catalytic" evidence="8">
    <location>
        <begin position="1"/>
        <end position="134"/>
    </location>
</feature>
<organism evidence="9 10">
    <name type="scientific">Brucella daejeonensis</name>
    <dbReference type="NCBI Taxonomy" id="659015"/>
    <lineage>
        <taxon>Bacteria</taxon>
        <taxon>Pseudomonadati</taxon>
        <taxon>Pseudomonadota</taxon>
        <taxon>Alphaproteobacteria</taxon>
        <taxon>Hyphomicrobiales</taxon>
        <taxon>Brucellaceae</taxon>
        <taxon>Brucella/Ochrobactrum group</taxon>
        <taxon>Brucella</taxon>
    </lineage>
</organism>
<evidence type="ECO:0000256" key="5">
    <source>
        <dbReference type="ARBA" id="ARBA00023172"/>
    </source>
</evidence>
<protein>
    <submittedName>
        <fullName evidence="9">DNA invertase Pin-like site-specific DNA recombinase</fullName>
    </submittedName>
</protein>
<evidence type="ECO:0000256" key="3">
    <source>
        <dbReference type="ARBA" id="ARBA00023100"/>
    </source>
</evidence>
<dbReference type="GO" id="GO:0003677">
    <property type="term" value="F:DNA binding"/>
    <property type="evidence" value="ECO:0007669"/>
    <property type="project" value="UniProtKB-KW"/>
</dbReference>
<sequence length="188" mass="20661">MLVGYARVSTLDQKPELQLDALNAAGCERIFEERASGAQRDRPQLAAAMDYLRQGDTLVVWRFDRLARSTGQLIATMEMLEQRGIGLRSLTENIDTTTAGGKLIFHVFAALAEFERSLIRERTTAGLAAARARGKIGGRPKAMNDNDITVAKALLKDEGITVVEIAKRLGVSLSTLYRHLPAARNNHD</sequence>
<accession>A0A7W9B264</accession>
<keyword evidence="5" id="KW-0233">DNA recombination</keyword>
<proteinExistence type="inferred from homology"/>
<keyword evidence="4" id="KW-0238">DNA-binding</keyword>
<keyword evidence="10" id="KW-1185">Reference proteome</keyword>
<dbReference type="InterPro" id="IPR006118">
    <property type="entry name" value="Recombinase_CS"/>
</dbReference>
<dbReference type="Proteomes" id="UP000555546">
    <property type="component" value="Unassembled WGS sequence"/>
</dbReference>
<dbReference type="SMART" id="SM00857">
    <property type="entry name" value="Resolvase"/>
    <property type="match status" value="1"/>
</dbReference>
<dbReference type="GO" id="GO:0015074">
    <property type="term" value="P:DNA integration"/>
    <property type="evidence" value="ECO:0007669"/>
    <property type="project" value="UniProtKB-KW"/>
</dbReference>
<dbReference type="InterPro" id="IPR036162">
    <property type="entry name" value="Resolvase-like_N_sf"/>
</dbReference>
<dbReference type="PANTHER" id="PTHR30461:SF2">
    <property type="entry name" value="SERINE RECOMBINASE PINE-RELATED"/>
    <property type="match status" value="1"/>
</dbReference>
<evidence type="ECO:0000313" key="10">
    <source>
        <dbReference type="Proteomes" id="UP000555546"/>
    </source>
</evidence>
<dbReference type="CDD" id="cd03768">
    <property type="entry name" value="SR_ResInv"/>
    <property type="match status" value="1"/>
</dbReference>
<comment type="similarity">
    <text evidence="1">Belongs to the site-specific recombinase resolvase family.</text>
</comment>
<evidence type="ECO:0000256" key="2">
    <source>
        <dbReference type="ARBA" id="ARBA00022908"/>
    </source>
</evidence>
<dbReference type="InterPro" id="IPR006119">
    <property type="entry name" value="Resolv_N"/>
</dbReference>
<dbReference type="FunFam" id="3.40.50.1390:FF:000001">
    <property type="entry name" value="DNA recombinase"/>
    <property type="match status" value="1"/>
</dbReference>
<keyword evidence="2" id="KW-0229">DNA integration</keyword>